<dbReference type="InterPro" id="IPR015813">
    <property type="entry name" value="Pyrv/PenolPyrv_kinase-like_dom"/>
</dbReference>
<gene>
    <name evidence="3" type="ORF">H9847_00180</name>
</gene>
<dbReference type="EMBL" id="JAHLFE010000006">
    <property type="protein sequence ID" value="MBU3843282.1"/>
    <property type="molecule type" value="Genomic_DNA"/>
</dbReference>
<accession>A0A948WY90</accession>
<evidence type="ECO:0000313" key="3">
    <source>
        <dbReference type="EMBL" id="MBU3843282.1"/>
    </source>
</evidence>
<dbReference type="GO" id="GO:0046872">
    <property type="term" value="F:metal ion binding"/>
    <property type="evidence" value="ECO:0007669"/>
    <property type="project" value="UniProtKB-KW"/>
</dbReference>
<name>A0A948WY90_9GAMM</name>
<keyword evidence="1" id="KW-0479">Metal-binding</keyword>
<dbReference type="Pfam" id="PF02896">
    <property type="entry name" value="PEP-utilizers_C"/>
    <property type="match status" value="1"/>
</dbReference>
<dbReference type="InterPro" id="IPR050499">
    <property type="entry name" value="PEP-utilizing_PTS_enzyme"/>
</dbReference>
<proteinExistence type="predicted"/>
<comment type="caution">
    <text evidence="3">The sequence shown here is derived from an EMBL/GenBank/DDBJ whole genome shotgun (WGS) entry which is preliminary data.</text>
</comment>
<dbReference type="InterPro" id="IPR040442">
    <property type="entry name" value="Pyrv_kinase-like_dom_sf"/>
</dbReference>
<reference evidence="3" key="1">
    <citation type="journal article" date="2021" name="PeerJ">
        <title>Extensive microbial diversity within the chicken gut microbiome revealed by metagenomics and culture.</title>
        <authorList>
            <person name="Gilroy R."/>
            <person name="Ravi A."/>
            <person name="Getino M."/>
            <person name="Pursley I."/>
            <person name="Horton D.L."/>
            <person name="Alikhan N.F."/>
            <person name="Baker D."/>
            <person name="Gharbi K."/>
            <person name="Hall N."/>
            <person name="Watson M."/>
            <person name="Adriaenssens E.M."/>
            <person name="Foster-Nyarko E."/>
            <person name="Jarju S."/>
            <person name="Secka A."/>
            <person name="Antonio M."/>
            <person name="Oren A."/>
            <person name="Chaudhuri R.R."/>
            <person name="La Ragione R."/>
            <person name="Hildebrand F."/>
            <person name="Pallen M.J."/>
        </authorList>
    </citation>
    <scope>NUCLEOTIDE SEQUENCE</scope>
    <source>
        <strain evidence="3">378</strain>
    </source>
</reference>
<dbReference type="AlphaFoldDB" id="A0A948WY90"/>
<organism evidence="3 4">
    <name type="scientific">Candidatus Anaerobiospirillum pullicola</name>
    <dbReference type="NCBI Taxonomy" id="2838451"/>
    <lineage>
        <taxon>Bacteria</taxon>
        <taxon>Pseudomonadati</taxon>
        <taxon>Pseudomonadota</taxon>
        <taxon>Gammaproteobacteria</taxon>
        <taxon>Aeromonadales</taxon>
        <taxon>Succinivibrionaceae</taxon>
        <taxon>Anaerobiospirillum</taxon>
    </lineage>
</organism>
<dbReference type="Proteomes" id="UP000733611">
    <property type="component" value="Unassembled WGS sequence"/>
</dbReference>
<evidence type="ECO:0000259" key="2">
    <source>
        <dbReference type="Pfam" id="PF02896"/>
    </source>
</evidence>
<dbReference type="PANTHER" id="PTHR46244">
    <property type="entry name" value="PHOSPHOENOLPYRUVATE-PROTEIN PHOSPHOTRANSFERASE"/>
    <property type="match status" value="1"/>
</dbReference>
<sequence length="185" mass="20753">MPLMASSILTQMSKRSLDTGEKFAADRERQLKLKGQPAISKKGHRIFTFANIGQVDDVEQVLANDAEGIGLFRSEFLYLGRSTPPTEEEQYKAYAKVASLMAGKLVIIRTIDIGADKKVDYFDLPAEENPALGLRALRLCLRRPEIFKTQLRAIFRAATRGNIAIMLPMVTRMNYRRLTSAVSQC</sequence>
<dbReference type="InterPro" id="IPR000121">
    <property type="entry name" value="PEP_util_C"/>
</dbReference>
<dbReference type="SUPFAM" id="SSF51621">
    <property type="entry name" value="Phosphoenolpyruvate/pyruvate domain"/>
    <property type="match status" value="1"/>
</dbReference>
<dbReference type="PANTHER" id="PTHR46244:SF6">
    <property type="entry name" value="PHOSPHOENOLPYRUVATE-PROTEIN PHOSPHOTRANSFERASE"/>
    <property type="match status" value="1"/>
</dbReference>
<dbReference type="GO" id="GO:0016772">
    <property type="term" value="F:transferase activity, transferring phosphorus-containing groups"/>
    <property type="evidence" value="ECO:0007669"/>
    <property type="project" value="InterPro"/>
</dbReference>
<dbReference type="Gene3D" id="3.20.20.60">
    <property type="entry name" value="Phosphoenolpyruvate-binding domains"/>
    <property type="match status" value="1"/>
</dbReference>
<evidence type="ECO:0000313" key="4">
    <source>
        <dbReference type="Proteomes" id="UP000733611"/>
    </source>
</evidence>
<feature type="domain" description="PEP-utilising enzyme C-terminal" evidence="2">
    <location>
        <begin position="29"/>
        <end position="174"/>
    </location>
</feature>
<reference evidence="3" key="2">
    <citation type="submission" date="2021-04" db="EMBL/GenBank/DDBJ databases">
        <authorList>
            <person name="Gilroy R."/>
        </authorList>
    </citation>
    <scope>NUCLEOTIDE SEQUENCE</scope>
    <source>
        <strain evidence="3">378</strain>
    </source>
</reference>
<protein>
    <recommendedName>
        <fullName evidence="2">PEP-utilising enzyme C-terminal domain-containing protein</fullName>
    </recommendedName>
</protein>
<evidence type="ECO:0000256" key="1">
    <source>
        <dbReference type="ARBA" id="ARBA00022723"/>
    </source>
</evidence>